<feature type="binding site" evidence="2">
    <location>
        <position position="190"/>
    </location>
    <ligand>
        <name>UDP-N-acetyl-alpha-D-muramoyl-L-alanyl-D-glutamate</name>
        <dbReference type="ChEBI" id="CHEBI:83900"/>
    </ligand>
</feature>
<name>A0AA43MBH9_9BURK</name>
<evidence type="ECO:0000313" key="6">
    <source>
        <dbReference type="EMBL" id="MDH6504509.1"/>
    </source>
</evidence>
<keyword evidence="2" id="KW-0963">Cytoplasm</keyword>
<feature type="short sequence motif" description="Meso-diaminopimelate recognition motif" evidence="2">
    <location>
        <begin position="426"/>
        <end position="429"/>
    </location>
</feature>
<gene>
    <name evidence="2" type="primary">murE</name>
    <name evidence="6" type="ORF">M2127_001834</name>
</gene>
<dbReference type="AlphaFoldDB" id="A0AA43MBH9"/>
<dbReference type="GO" id="GO:0005737">
    <property type="term" value="C:cytoplasm"/>
    <property type="evidence" value="ECO:0007669"/>
    <property type="project" value="UniProtKB-SubCell"/>
</dbReference>
<dbReference type="InterPro" id="IPR036565">
    <property type="entry name" value="Mur-like_cat_sf"/>
</dbReference>
<organism evidence="6 7">
    <name type="scientific">Polynucleobacter sphagniphilus</name>
    <dbReference type="NCBI Taxonomy" id="1743169"/>
    <lineage>
        <taxon>Bacteria</taxon>
        <taxon>Pseudomonadati</taxon>
        <taxon>Pseudomonadota</taxon>
        <taxon>Betaproteobacteria</taxon>
        <taxon>Burkholderiales</taxon>
        <taxon>Burkholderiaceae</taxon>
        <taxon>Polynucleobacter</taxon>
    </lineage>
</organism>
<dbReference type="SUPFAM" id="SSF63418">
    <property type="entry name" value="MurE/MurF N-terminal domain"/>
    <property type="match status" value="1"/>
</dbReference>
<feature type="binding site" evidence="2">
    <location>
        <position position="26"/>
    </location>
    <ligand>
        <name>UDP-N-acetyl-alpha-D-muramoyl-L-alanyl-D-glutamate</name>
        <dbReference type="ChEBI" id="CHEBI:83900"/>
    </ligand>
</feature>
<dbReference type="GO" id="GO:0051301">
    <property type="term" value="P:cell division"/>
    <property type="evidence" value="ECO:0007669"/>
    <property type="project" value="UniProtKB-KW"/>
</dbReference>
<comment type="similarity">
    <text evidence="1 2">Belongs to the MurCDEF family. MurE subfamily.</text>
</comment>
<dbReference type="PANTHER" id="PTHR23135:SF4">
    <property type="entry name" value="UDP-N-ACETYLMURAMOYL-L-ALANYL-D-GLUTAMATE--2,6-DIAMINOPIMELATE LIGASE MURE HOMOLOG, CHLOROPLASTIC"/>
    <property type="match status" value="1"/>
</dbReference>
<feature type="domain" description="Mur ligase central" evidence="5">
    <location>
        <begin position="111"/>
        <end position="326"/>
    </location>
</feature>
<dbReference type="HAMAP" id="MF_00208">
    <property type="entry name" value="MurE"/>
    <property type="match status" value="1"/>
</dbReference>
<dbReference type="GO" id="GO:0008765">
    <property type="term" value="F:UDP-N-acetylmuramoylalanyl-D-glutamate-2,6-diaminopimelate ligase activity"/>
    <property type="evidence" value="ECO:0007669"/>
    <property type="project" value="UniProtKB-UniRule"/>
</dbReference>
<dbReference type="GO" id="GO:0071555">
    <property type="term" value="P:cell wall organization"/>
    <property type="evidence" value="ECO:0007669"/>
    <property type="project" value="UniProtKB-KW"/>
</dbReference>
<dbReference type="EMBL" id="JARXYA010000009">
    <property type="protein sequence ID" value="MDH6504509.1"/>
    <property type="molecule type" value="Genomic_DNA"/>
</dbReference>
<keyword evidence="2" id="KW-0547">Nucleotide-binding</keyword>
<sequence length="508" mass="55554">MMIDLPHLISHLQSISSASARISADSRQIKVGDIFFAYPVGHGTALRDGRQYIFSALAAGAAAVVYDPKDIGAKYEGQANCFPVEDLASHAGYLCAQWYGNPSQDLDVIGVTGTNGKTTITQWLAQALDTSEHRVAVLGTLGSGFLESLEQTGYTTPDAPRLQTQLRDFLNRGAKQVAMEVSSHSLDQERVAGVTFKCAVFTNLTQDHLDYHCTMADYAEAKAKLFQQPGLEDAVLNLDDPFGRELAIQLLTKNTSKVWGYALNEVAFKGFEKFGNRLLRTYVKDYKLSHLGYEAVFCCEGLASDLIHLSVLGQFNLSNCLAVWTVLLSQGLTSTEASLRLSKLRPVAGRMEIVPLNKNHPMVVVDYAHTPDALEKALLALRPVAQERGGKIWCVFGCGGDRDVAKRPQMGAIAQQYADHVILTSDNPRSEEPESIIQMIRSEMRVDAQNVQVITDRAAAIMSAVRHAHPHDLVLVAGKGHESTQEINGKKFDFSDQQHIQLSAGVGV</sequence>
<dbReference type="InterPro" id="IPR036615">
    <property type="entry name" value="Mur_ligase_C_dom_sf"/>
</dbReference>
<keyword evidence="2 3" id="KW-0132">Cell division</keyword>
<dbReference type="NCBIfam" id="NF001126">
    <property type="entry name" value="PRK00139.1-4"/>
    <property type="match status" value="1"/>
</dbReference>
<comment type="catalytic activity">
    <reaction evidence="2">
        <text>UDP-N-acetyl-alpha-D-muramoyl-L-alanyl-D-glutamate + meso-2,6-diaminopimelate + ATP = UDP-N-acetyl-alpha-D-muramoyl-L-alanyl-gamma-D-glutamyl-meso-2,6-diaminopimelate + ADP + phosphate + H(+)</text>
        <dbReference type="Rhea" id="RHEA:23676"/>
        <dbReference type="ChEBI" id="CHEBI:15378"/>
        <dbReference type="ChEBI" id="CHEBI:30616"/>
        <dbReference type="ChEBI" id="CHEBI:43474"/>
        <dbReference type="ChEBI" id="CHEBI:57791"/>
        <dbReference type="ChEBI" id="CHEBI:83900"/>
        <dbReference type="ChEBI" id="CHEBI:83905"/>
        <dbReference type="ChEBI" id="CHEBI:456216"/>
        <dbReference type="EC" id="6.3.2.13"/>
    </reaction>
</comment>
<dbReference type="GO" id="GO:0000287">
    <property type="term" value="F:magnesium ion binding"/>
    <property type="evidence" value="ECO:0007669"/>
    <property type="project" value="UniProtKB-UniRule"/>
</dbReference>
<reference evidence="6" key="1">
    <citation type="submission" date="2023-04" db="EMBL/GenBank/DDBJ databases">
        <title>Genome Encyclopedia of Bacteria and Archaea VI: Functional Genomics of Type Strains.</title>
        <authorList>
            <person name="Whitman W."/>
        </authorList>
    </citation>
    <scope>NUCLEOTIDE SEQUENCE</scope>
    <source>
        <strain evidence="6">Enz.4-51</strain>
    </source>
</reference>
<evidence type="ECO:0000256" key="3">
    <source>
        <dbReference type="RuleBase" id="RU004135"/>
    </source>
</evidence>
<dbReference type="InterPro" id="IPR013221">
    <property type="entry name" value="Mur_ligase_cen"/>
</dbReference>
<dbReference type="SUPFAM" id="SSF53244">
    <property type="entry name" value="MurD-like peptide ligases, peptide-binding domain"/>
    <property type="match status" value="1"/>
</dbReference>
<feature type="binding site" evidence="2">
    <location>
        <position position="478"/>
    </location>
    <ligand>
        <name>meso-2,6-diaminopimelate</name>
        <dbReference type="ChEBI" id="CHEBI:57791"/>
    </ligand>
</feature>
<comment type="subcellular location">
    <subcellularLocation>
        <location evidence="2 3">Cytoplasm</location>
    </subcellularLocation>
</comment>
<feature type="modified residue" description="N6-carboxylysine" evidence="2">
    <location>
        <position position="222"/>
    </location>
</feature>
<feature type="binding site" evidence="2">
    <location>
        <begin position="426"/>
        <end position="429"/>
    </location>
    <ligand>
        <name>meso-2,6-diaminopimelate</name>
        <dbReference type="ChEBI" id="CHEBI:57791"/>
    </ligand>
</feature>
<accession>A0AA43MBH9</accession>
<comment type="caution">
    <text evidence="2">Lacks conserved residue(s) required for the propagation of feature annotation.</text>
</comment>
<feature type="binding site" evidence="2">
    <location>
        <position position="182"/>
    </location>
    <ligand>
        <name>UDP-N-acetyl-alpha-D-muramoyl-L-alanyl-D-glutamate</name>
        <dbReference type="ChEBI" id="CHEBI:83900"/>
    </ligand>
</feature>
<feature type="binding site" evidence="2">
    <location>
        <begin position="155"/>
        <end position="156"/>
    </location>
    <ligand>
        <name>UDP-N-acetyl-alpha-D-muramoyl-L-alanyl-D-glutamate</name>
        <dbReference type="ChEBI" id="CHEBI:83900"/>
    </ligand>
</feature>
<dbReference type="InterPro" id="IPR004101">
    <property type="entry name" value="Mur_ligase_C"/>
</dbReference>
<evidence type="ECO:0000313" key="7">
    <source>
        <dbReference type="Proteomes" id="UP001161160"/>
    </source>
</evidence>
<dbReference type="RefSeq" id="WP_280756901.1">
    <property type="nucleotide sequence ID" value="NZ_JARXXW010000009.1"/>
</dbReference>
<comment type="caution">
    <text evidence="6">The sequence shown here is derived from an EMBL/GenBank/DDBJ whole genome shotgun (WGS) entry which is preliminary data.</text>
</comment>
<keyword evidence="2 3" id="KW-0573">Peptidoglycan synthesis</keyword>
<keyword evidence="7" id="KW-1185">Reference proteome</keyword>
<feature type="domain" description="Mur ligase C-terminal" evidence="4">
    <location>
        <begin position="349"/>
        <end position="480"/>
    </location>
</feature>
<dbReference type="Gene3D" id="3.40.1390.10">
    <property type="entry name" value="MurE/MurF, N-terminal domain"/>
    <property type="match status" value="1"/>
</dbReference>
<comment type="function">
    <text evidence="2">Catalyzes the addition of meso-diaminopimelic acid to the nucleotide precursor UDP-N-acetylmuramoyl-L-alanyl-D-glutamate (UMAG) in the biosynthesis of bacterial cell-wall peptidoglycan.</text>
</comment>
<dbReference type="Gene3D" id="3.90.190.20">
    <property type="entry name" value="Mur ligase, C-terminal domain"/>
    <property type="match status" value="1"/>
</dbReference>
<dbReference type="Pfam" id="PF08245">
    <property type="entry name" value="Mur_ligase_M"/>
    <property type="match status" value="1"/>
</dbReference>
<dbReference type="PANTHER" id="PTHR23135">
    <property type="entry name" value="MUR LIGASE FAMILY MEMBER"/>
    <property type="match status" value="1"/>
</dbReference>
<feature type="binding site" evidence="2">
    <location>
        <position position="402"/>
    </location>
    <ligand>
        <name>meso-2,6-diaminopimelate</name>
        <dbReference type="ChEBI" id="CHEBI:57791"/>
    </ligand>
</feature>
<dbReference type="SUPFAM" id="SSF53623">
    <property type="entry name" value="MurD-like peptide ligases, catalytic domain"/>
    <property type="match status" value="1"/>
</dbReference>
<dbReference type="Pfam" id="PF02875">
    <property type="entry name" value="Mur_ligase_C"/>
    <property type="match status" value="1"/>
</dbReference>
<evidence type="ECO:0000259" key="5">
    <source>
        <dbReference type="Pfam" id="PF08245"/>
    </source>
</evidence>
<keyword evidence="2" id="KW-0067">ATP-binding</keyword>
<evidence type="ECO:0000259" key="4">
    <source>
        <dbReference type="Pfam" id="PF02875"/>
    </source>
</evidence>
<protein>
    <recommendedName>
        <fullName evidence="2">UDP-N-acetylmuramoyl-L-alanyl-D-glutamate--2,6-diaminopimelate ligase</fullName>
        <ecNumber evidence="2">6.3.2.13</ecNumber>
    </recommendedName>
    <alternativeName>
        <fullName evidence="2">Meso-A2pm-adding enzyme</fullName>
    </alternativeName>
    <alternativeName>
        <fullName evidence="2">Meso-diaminopimelate-adding enzyme</fullName>
    </alternativeName>
    <alternativeName>
        <fullName evidence="2">UDP-MurNAc-L-Ala-D-Glu:meso-diaminopimelate ligase</fullName>
    </alternativeName>
    <alternativeName>
        <fullName evidence="2">UDP-MurNAc-tripeptide synthetase</fullName>
    </alternativeName>
    <alternativeName>
        <fullName evidence="2">UDP-N-acetylmuramyl-tripeptide synthetase</fullName>
    </alternativeName>
</protein>
<dbReference type="InterPro" id="IPR035911">
    <property type="entry name" value="MurE/MurF_N"/>
</dbReference>
<keyword evidence="2 3" id="KW-0133">Cell shape</keyword>
<feature type="binding site" evidence="2">
    <location>
        <position position="188"/>
    </location>
    <ligand>
        <name>UDP-N-acetyl-alpha-D-muramoyl-L-alanyl-D-glutamate</name>
        <dbReference type="ChEBI" id="CHEBI:83900"/>
    </ligand>
</feature>
<dbReference type="EC" id="6.3.2.13" evidence="2"/>
<dbReference type="Proteomes" id="UP001161160">
    <property type="component" value="Unassembled WGS sequence"/>
</dbReference>
<evidence type="ECO:0000256" key="1">
    <source>
        <dbReference type="ARBA" id="ARBA00005898"/>
    </source>
</evidence>
<dbReference type="GO" id="GO:0008360">
    <property type="term" value="P:regulation of cell shape"/>
    <property type="evidence" value="ECO:0007669"/>
    <property type="project" value="UniProtKB-KW"/>
</dbReference>
<dbReference type="GO" id="GO:0005524">
    <property type="term" value="F:ATP binding"/>
    <property type="evidence" value="ECO:0007669"/>
    <property type="project" value="UniProtKB-UniRule"/>
</dbReference>
<evidence type="ECO:0000256" key="2">
    <source>
        <dbReference type="HAMAP-Rule" id="MF_00208"/>
    </source>
</evidence>
<keyword evidence="2 3" id="KW-0131">Cell cycle</keyword>
<proteinExistence type="inferred from homology"/>
<dbReference type="GO" id="GO:0009252">
    <property type="term" value="P:peptidoglycan biosynthetic process"/>
    <property type="evidence" value="ECO:0007669"/>
    <property type="project" value="UniProtKB-UniRule"/>
</dbReference>
<keyword evidence="2" id="KW-0460">Magnesium</keyword>
<feature type="binding site" evidence="2">
    <location>
        <begin position="113"/>
        <end position="119"/>
    </location>
    <ligand>
        <name>ATP</name>
        <dbReference type="ChEBI" id="CHEBI:30616"/>
    </ligand>
</feature>
<dbReference type="InterPro" id="IPR005761">
    <property type="entry name" value="UDP-N-AcMur-Glu-dNH2Pim_ligase"/>
</dbReference>
<dbReference type="Gene3D" id="3.40.1190.10">
    <property type="entry name" value="Mur-like, catalytic domain"/>
    <property type="match status" value="1"/>
</dbReference>
<comment type="pathway">
    <text evidence="2 3">Cell wall biogenesis; peptidoglycan biosynthesis.</text>
</comment>
<keyword evidence="2 3" id="KW-0961">Cell wall biogenesis/degradation</keyword>
<comment type="PTM">
    <text evidence="2">Carboxylation is probably crucial for Mg(2+) binding and, consequently, for the gamma-phosphate positioning of ATP.</text>
</comment>
<dbReference type="NCBIfam" id="TIGR01085">
    <property type="entry name" value="murE"/>
    <property type="match status" value="1"/>
</dbReference>
<comment type="cofactor">
    <cofactor evidence="2">
        <name>Mg(2+)</name>
        <dbReference type="ChEBI" id="CHEBI:18420"/>
    </cofactor>
</comment>
<keyword evidence="2 6" id="KW-0436">Ligase</keyword>
<feature type="binding site" evidence="2">
    <location>
        <position position="482"/>
    </location>
    <ligand>
        <name>meso-2,6-diaminopimelate</name>
        <dbReference type="ChEBI" id="CHEBI:57791"/>
    </ligand>
</feature>